<dbReference type="Gene3D" id="2.40.370.10">
    <property type="entry name" value="AttH-like domain"/>
    <property type="match status" value="2"/>
</dbReference>
<organism evidence="3 4">
    <name type="scientific">Epibacterium ulvae</name>
    <dbReference type="NCBI Taxonomy" id="1156985"/>
    <lineage>
        <taxon>Bacteria</taxon>
        <taxon>Pseudomonadati</taxon>
        <taxon>Pseudomonadota</taxon>
        <taxon>Alphaproteobacteria</taxon>
        <taxon>Rhodobacterales</taxon>
        <taxon>Roseobacteraceae</taxon>
        <taxon>Epibacterium</taxon>
    </lineage>
</organism>
<protein>
    <submittedName>
        <fullName evidence="3">Predicted secreted hydrolase</fullName>
    </submittedName>
</protein>
<dbReference type="STRING" id="1156985.SAMN04488118_103200"/>
<sequence>MNAKTLIIIASFLSTPAHAQGFAGLGTTADGFAVPDPNTQLTFPKDHGAHPDFRIEWWYLTATLKDEQQNPYGVQWTLFRLATSTDDGKGWNTPHIWMGHAAATSETDHVFAERIARGGIGQAGVESAPFSAWIDHWQLAESKETGTYSLHASSAGFSYDLKLLETGPLVLQGQDGYSIKSADGQASHYYSQPHFDAKGHIQFGDKRIPVQGNAWYDREWSSQPLSADQTGWDWFSLRFDTGAKLMGFVLRGEKENFTSGTWISPSGEPTPLAPGAFIAQPLHIHDVQGRTIPTHWQVELPEKDLSVEVKALNPNAWMGTNFSYWEGPVTVTGSHNGAGYLEMTGYE</sequence>
<dbReference type="Pfam" id="PF17186">
    <property type="entry name" value="Lipocalin_9"/>
    <property type="match status" value="1"/>
</dbReference>
<evidence type="ECO:0000259" key="2">
    <source>
        <dbReference type="Pfam" id="PF07143"/>
    </source>
</evidence>
<dbReference type="RefSeq" id="WP_090217276.1">
    <property type="nucleotide sequence ID" value="NZ_CANLDO010000003.1"/>
</dbReference>
<dbReference type="AlphaFoldDB" id="A0A1G5Q977"/>
<name>A0A1G5Q977_9RHOB</name>
<keyword evidence="3" id="KW-0378">Hydrolase</keyword>
<dbReference type="InterPro" id="IPR023374">
    <property type="entry name" value="AttH-like_dom_sf"/>
</dbReference>
<feature type="domain" description="AttH" evidence="2">
    <location>
        <begin position="55"/>
        <end position="222"/>
    </location>
</feature>
<dbReference type="PANTHER" id="PTHR38591:SF1">
    <property type="entry name" value="BLL1000 PROTEIN"/>
    <property type="match status" value="1"/>
</dbReference>
<dbReference type="InterPro" id="IPR010791">
    <property type="entry name" value="AttH_dom"/>
</dbReference>
<dbReference type="EMBL" id="FMWG01000003">
    <property type="protein sequence ID" value="SCZ58030.1"/>
    <property type="molecule type" value="Genomic_DNA"/>
</dbReference>
<evidence type="ECO:0000313" key="4">
    <source>
        <dbReference type="Proteomes" id="UP000198767"/>
    </source>
</evidence>
<dbReference type="Pfam" id="PF07143">
    <property type="entry name" value="CrtC"/>
    <property type="match status" value="1"/>
</dbReference>
<keyword evidence="4" id="KW-1185">Reference proteome</keyword>
<proteinExistence type="predicted"/>
<dbReference type="OrthoDB" id="9770826at2"/>
<dbReference type="PANTHER" id="PTHR38591">
    <property type="entry name" value="HYDROLASE"/>
    <property type="match status" value="1"/>
</dbReference>
<accession>A0A1G5Q977</accession>
<dbReference type="GO" id="GO:0016787">
    <property type="term" value="F:hydrolase activity"/>
    <property type="evidence" value="ECO:0007669"/>
    <property type="project" value="UniProtKB-KW"/>
</dbReference>
<keyword evidence="1" id="KW-0732">Signal</keyword>
<reference evidence="3 4" key="1">
    <citation type="submission" date="2016-10" db="EMBL/GenBank/DDBJ databases">
        <authorList>
            <person name="de Groot N.N."/>
        </authorList>
    </citation>
    <scope>NUCLEOTIDE SEQUENCE [LARGE SCALE GENOMIC DNA]</scope>
    <source>
        <strain evidence="3 4">U95</strain>
    </source>
</reference>
<feature type="signal peptide" evidence="1">
    <location>
        <begin position="1"/>
        <end position="19"/>
    </location>
</feature>
<dbReference type="Proteomes" id="UP000198767">
    <property type="component" value="Unassembled WGS sequence"/>
</dbReference>
<dbReference type="SUPFAM" id="SSF159245">
    <property type="entry name" value="AttH-like"/>
    <property type="match status" value="1"/>
</dbReference>
<gene>
    <name evidence="3" type="ORF">SAMN04488118_103200</name>
</gene>
<feature type="chain" id="PRO_5011752212" evidence="1">
    <location>
        <begin position="20"/>
        <end position="347"/>
    </location>
</feature>
<evidence type="ECO:0000256" key="1">
    <source>
        <dbReference type="SAM" id="SignalP"/>
    </source>
</evidence>
<evidence type="ECO:0000313" key="3">
    <source>
        <dbReference type="EMBL" id="SCZ58030.1"/>
    </source>
</evidence>